<dbReference type="InterPro" id="IPR003660">
    <property type="entry name" value="HAMP_dom"/>
</dbReference>
<evidence type="ECO:0000256" key="8">
    <source>
        <dbReference type="SAM" id="Phobius"/>
    </source>
</evidence>
<dbReference type="PANTHER" id="PTHR32089">
    <property type="entry name" value="METHYL-ACCEPTING CHEMOTAXIS PROTEIN MCPB"/>
    <property type="match status" value="1"/>
</dbReference>
<evidence type="ECO:0000256" key="2">
    <source>
        <dbReference type="ARBA" id="ARBA00022692"/>
    </source>
</evidence>
<dbReference type="SUPFAM" id="SSF58104">
    <property type="entry name" value="Methyl-accepting chemotaxis protein (MCP) signaling domain"/>
    <property type="match status" value="1"/>
</dbReference>
<evidence type="ECO:0000256" key="4">
    <source>
        <dbReference type="ARBA" id="ARBA00023136"/>
    </source>
</evidence>
<evidence type="ECO:0000256" key="1">
    <source>
        <dbReference type="ARBA" id="ARBA00004141"/>
    </source>
</evidence>
<dbReference type="OrthoDB" id="9814363at2"/>
<keyword evidence="12" id="KW-1185">Reference proteome</keyword>
<feature type="domain" description="HAMP" evidence="10">
    <location>
        <begin position="194"/>
        <end position="248"/>
    </location>
</feature>
<dbReference type="RefSeq" id="WP_092333920.1">
    <property type="nucleotide sequence ID" value="NZ_FNCP01000014.1"/>
</dbReference>
<dbReference type="Gene3D" id="1.20.120.960">
    <property type="entry name" value="Histidine kinase NarX, sensor domain"/>
    <property type="match status" value="1"/>
</dbReference>
<organism evidence="11 12">
    <name type="scientific">Desulfosporosinus hippei DSM 8344</name>
    <dbReference type="NCBI Taxonomy" id="1121419"/>
    <lineage>
        <taxon>Bacteria</taxon>
        <taxon>Bacillati</taxon>
        <taxon>Bacillota</taxon>
        <taxon>Clostridia</taxon>
        <taxon>Eubacteriales</taxon>
        <taxon>Desulfitobacteriaceae</taxon>
        <taxon>Desulfosporosinus</taxon>
    </lineage>
</organism>
<feature type="transmembrane region" description="Helical" evidence="8">
    <location>
        <begin position="172"/>
        <end position="192"/>
    </location>
</feature>
<comment type="subcellular location">
    <subcellularLocation>
        <location evidence="1">Membrane</location>
        <topology evidence="1">Multi-pass membrane protein</topology>
    </subcellularLocation>
</comment>
<evidence type="ECO:0000256" key="7">
    <source>
        <dbReference type="PROSITE-ProRule" id="PRU00284"/>
    </source>
</evidence>
<dbReference type="InterPro" id="IPR004090">
    <property type="entry name" value="Chemotax_Me-accpt_rcpt"/>
</dbReference>
<name>A0A1G8D1I8_9FIRM</name>
<proteinExistence type="inferred from homology"/>
<sequence>MIKLKLKTKLLLVFSMMLFLSIATVGLNLITYKSLDSDAVFVNSAGKLRANSYRMAFLSERIIIGGVDQQTESKELLERVTFFDNLIKSLINGDEALGLKKLEQPEMLEKLQAIEGKWSNQYKTAYEVIARDGSKQGLSSIEDSVDSFVAEVDQLVGAYSALSQSKVTNAKVISNIMLLITVFFGIFGVIMVRAQVIRPIERLSMEMKGISSGNGDLTTMIKIVRQDELGELILHFNNFLVSIREIVIKISKSSDVLSNSMQGISGTSYELSKSTEMIANAVMEVSNGSVEQTEMIDSLNALVEQMNDDVGKVLYKAEKLLQGSASSKASAGEGNQLLELQSRDLTKVVSSLADANTSVKRLEGYSNDIKGILEIIDKISSQTNLLALNAAIEAARAGESGRGFAVVAGEIRKLAEGTSQATVQISEIITNITGQTVMVRDNMAQMAESIESQSQSMDVVMSKLSEIVNKAETTYTDAKEIESINLAVKKQFGTIASSASKISEVVTNNSSNTQNVAAAVQEQTASFEEVSANMSALNDLSSDLKLVVGRFKI</sequence>
<dbReference type="AlphaFoldDB" id="A0A1G8D1I8"/>
<evidence type="ECO:0000259" key="10">
    <source>
        <dbReference type="PROSITE" id="PS50885"/>
    </source>
</evidence>
<dbReference type="GO" id="GO:0007165">
    <property type="term" value="P:signal transduction"/>
    <property type="evidence" value="ECO:0007669"/>
    <property type="project" value="UniProtKB-KW"/>
</dbReference>
<dbReference type="GO" id="GO:0004888">
    <property type="term" value="F:transmembrane signaling receptor activity"/>
    <property type="evidence" value="ECO:0007669"/>
    <property type="project" value="InterPro"/>
</dbReference>
<feature type="domain" description="Methyl-accepting transducer" evidence="9">
    <location>
        <begin position="267"/>
        <end position="538"/>
    </location>
</feature>
<dbReference type="SMART" id="SM00304">
    <property type="entry name" value="HAMP"/>
    <property type="match status" value="1"/>
</dbReference>
<dbReference type="STRING" id="1121419.SAMN05443529_11485"/>
<dbReference type="InterPro" id="IPR029095">
    <property type="entry name" value="NarX-like_N"/>
</dbReference>
<dbReference type="CDD" id="cd06225">
    <property type="entry name" value="HAMP"/>
    <property type="match status" value="1"/>
</dbReference>
<evidence type="ECO:0000256" key="3">
    <source>
        <dbReference type="ARBA" id="ARBA00022989"/>
    </source>
</evidence>
<dbReference type="Pfam" id="PF13675">
    <property type="entry name" value="PilJ"/>
    <property type="match status" value="1"/>
</dbReference>
<dbReference type="SMART" id="SM00283">
    <property type="entry name" value="MA"/>
    <property type="match status" value="1"/>
</dbReference>
<dbReference type="PANTHER" id="PTHR32089:SF112">
    <property type="entry name" value="LYSOZYME-LIKE PROTEIN-RELATED"/>
    <property type="match status" value="1"/>
</dbReference>
<dbReference type="Proteomes" id="UP000198656">
    <property type="component" value="Unassembled WGS sequence"/>
</dbReference>
<reference evidence="12" key="1">
    <citation type="submission" date="2016-10" db="EMBL/GenBank/DDBJ databases">
        <authorList>
            <person name="Varghese N."/>
            <person name="Submissions S."/>
        </authorList>
    </citation>
    <scope>NUCLEOTIDE SEQUENCE [LARGE SCALE GENOMIC DNA]</scope>
    <source>
        <strain evidence="12">DSM 8344</strain>
    </source>
</reference>
<dbReference type="InterPro" id="IPR042295">
    <property type="entry name" value="NarX-like_N_sf"/>
</dbReference>
<evidence type="ECO:0000259" key="9">
    <source>
        <dbReference type="PROSITE" id="PS50111"/>
    </source>
</evidence>
<dbReference type="PRINTS" id="PR00260">
    <property type="entry name" value="CHEMTRNSDUCR"/>
</dbReference>
<dbReference type="PROSITE" id="PS50111">
    <property type="entry name" value="CHEMOTAXIS_TRANSDUC_2"/>
    <property type="match status" value="1"/>
</dbReference>
<keyword evidence="2 8" id="KW-0812">Transmembrane</keyword>
<keyword evidence="4 8" id="KW-0472">Membrane</keyword>
<evidence type="ECO:0000256" key="6">
    <source>
        <dbReference type="ARBA" id="ARBA00029447"/>
    </source>
</evidence>
<dbReference type="GO" id="GO:0016020">
    <property type="term" value="C:membrane"/>
    <property type="evidence" value="ECO:0007669"/>
    <property type="project" value="UniProtKB-SubCell"/>
</dbReference>
<dbReference type="PROSITE" id="PS50885">
    <property type="entry name" value="HAMP"/>
    <property type="match status" value="1"/>
</dbReference>
<comment type="similarity">
    <text evidence="6">Belongs to the methyl-accepting chemotaxis (MCP) protein family.</text>
</comment>
<dbReference type="InterPro" id="IPR004089">
    <property type="entry name" value="MCPsignal_dom"/>
</dbReference>
<gene>
    <name evidence="11" type="ORF">SAMN05443529_11485</name>
</gene>
<dbReference type="GO" id="GO:0006935">
    <property type="term" value="P:chemotaxis"/>
    <property type="evidence" value="ECO:0007669"/>
    <property type="project" value="InterPro"/>
</dbReference>
<keyword evidence="5 7" id="KW-0807">Transducer</keyword>
<dbReference type="Pfam" id="PF00672">
    <property type="entry name" value="HAMP"/>
    <property type="match status" value="1"/>
</dbReference>
<evidence type="ECO:0000256" key="5">
    <source>
        <dbReference type="ARBA" id="ARBA00023224"/>
    </source>
</evidence>
<dbReference type="Gene3D" id="1.10.287.950">
    <property type="entry name" value="Methyl-accepting chemotaxis protein"/>
    <property type="match status" value="1"/>
</dbReference>
<dbReference type="EMBL" id="FNCP01000014">
    <property type="protein sequence ID" value="SDH51625.1"/>
    <property type="molecule type" value="Genomic_DNA"/>
</dbReference>
<dbReference type="Pfam" id="PF00015">
    <property type="entry name" value="MCPsignal"/>
    <property type="match status" value="1"/>
</dbReference>
<keyword evidence="3 8" id="KW-1133">Transmembrane helix</keyword>
<evidence type="ECO:0000313" key="12">
    <source>
        <dbReference type="Proteomes" id="UP000198656"/>
    </source>
</evidence>
<evidence type="ECO:0000313" key="11">
    <source>
        <dbReference type="EMBL" id="SDH51625.1"/>
    </source>
</evidence>
<accession>A0A1G8D1I8</accession>
<protein>
    <submittedName>
        <fullName evidence="11">Methyl-accepting chemotaxis protein</fullName>
    </submittedName>
</protein>